<name>W7T4T2_9STRA</name>
<keyword evidence="1" id="KW-0472">Membrane</keyword>
<dbReference type="AlphaFoldDB" id="W7T4T2"/>
<sequence>MLSDSFEHVCKARPLSETNLNVSTLSSPAPSLNPSLALACSGTSRTSNVPHLILLFRRHRNFTKLTIMRRGLSLLALGLTLALTTGQMLSLKSIKTFERTRMNKDKWSMKGNLEDPTLAVVSGIGTSGLTVTLLDTADDTLDTASFAAGDCMVRKNSKGAKCKMMGARVSIRASKPPKGVKVKTYNSTGGYYSVSGSFRGVQLQEDPVISPLTAELTVQGVGTLSQTLTDCSVRGAGTTRTTCVPGPIIPTNAPTAAST</sequence>
<comment type="caution">
    <text evidence="2">The sequence shown here is derived from an EMBL/GenBank/DDBJ whole genome shotgun (WGS) entry which is preliminary data.</text>
</comment>
<keyword evidence="3" id="KW-1185">Reference proteome</keyword>
<dbReference type="Proteomes" id="UP000019335">
    <property type="component" value="Unassembled WGS sequence"/>
</dbReference>
<evidence type="ECO:0000313" key="2">
    <source>
        <dbReference type="EMBL" id="EWM22005.1"/>
    </source>
</evidence>
<feature type="transmembrane region" description="Helical" evidence="1">
    <location>
        <begin position="67"/>
        <end position="89"/>
    </location>
</feature>
<proteinExistence type="predicted"/>
<accession>W7T4T2</accession>
<keyword evidence="1" id="KW-0812">Transmembrane</keyword>
<reference evidence="2 3" key="1">
    <citation type="journal article" date="2014" name="Mol. Plant">
        <title>Chromosome Scale Genome Assembly and Transcriptome Profiling of Nannochloropsis gaditana in Nitrogen Depletion.</title>
        <authorList>
            <person name="Corteggiani Carpinelli E."/>
            <person name="Telatin A."/>
            <person name="Vitulo N."/>
            <person name="Forcato C."/>
            <person name="D'Angelo M."/>
            <person name="Schiavon R."/>
            <person name="Vezzi A."/>
            <person name="Giacometti G.M."/>
            <person name="Morosinotto T."/>
            <person name="Valle G."/>
        </authorList>
    </citation>
    <scope>NUCLEOTIDE SEQUENCE [LARGE SCALE GENOMIC DNA]</scope>
    <source>
        <strain evidence="2 3">B-31</strain>
    </source>
</reference>
<dbReference type="OrthoDB" id="10360724at2759"/>
<dbReference type="EMBL" id="AZIL01002301">
    <property type="protein sequence ID" value="EWM22005.1"/>
    <property type="molecule type" value="Genomic_DNA"/>
</dbReference>
<keyword evidence="1" id="KW-1133">Transmembrane helix</keyword>
<gene>
    <name evidence="2" type="ORF">Naga_100353g3</name>
</gene>
<evidence type="ECO:0000313" key="3">
    <source>
        <dbReference type="Proteomes" id="UP000019335"/>
    </source>
</evidence>
<protein>
    <submittedName>
        <fullName evidence="2">Uncharacterized protein</fullName>
    </submittedName>
</protein>
<evidence type="ECO:0000256" key="1">
    <source>
        <dbReference type="SAM" id="Phobius"/>
    </source>
</evidence>
<organism evidence="2 3">
    <name type="scientific">Nannochloropsis gaditana</name>
    <dbReference type="NCBI Taxonomy" id="72520"/>
    <lineage>
        <taxon>Eukaryota</taxon>
        <taxon>Sar</taxon>
        <taxon>Stramenopiles</taxon>
        <taxon>Ochrophyta</taxon>
        <taxon>Eustigmatophyceae</taxon>
        <taxon>Eustigmatales</taxon>
        <taxon>Monodopsidaceae</taxon>
        <taxon>Nannochloropsis</taxon>
    </lineage>
</organism>